<dbReference type="Proteomes" id="UP001589590">
    <property type="component" value="Unassembled WGS sequence"/>
</dbReference>
<accession>A0ABV5GYM7</accession>
<evidence type="ECO:0000259" key="1">
    <source>
        <dbReference type="Pfam" id="PF01973"/>
    </source>
</evidence>
<evidence type="ECO:0000313" key="2">
    <source>
        <dbReference type="EMBL" id="MFB9104653.1"/>
    </source>
</evidence>
<name>A0ABV5GYM7_9FLAO</name>
<proteinExistence type="predicted"/>
<evidence type="ECO:0000313" key="3">
    <source>
        <dbReference type="Proteomes" id="UP001589590"/>
    </source>
</evidence>
<protein>
    <submittedName>
        <fullName evidence="2">6-hydroxymethylpterin diphosphokinase MptE-like protein</fullName>
    </submittedName>
</protein>
<gene>
    <name evidence="2" type="ORF">ACFFU1_07075</name>
</gene>
<reference evidence="2 3" key="1">
    <citation type="submission" date="2024-09" db="EMBL/GenBank/DDBJ databases">
        <authorList>
            <person name="Sun Q."/>
            <person name="Mori K."/>
        </authorList>
    </citation>
    <scope>NUCLEOTIDE SEQUENCE [LARGE SCALE GENOMIC DNA]</scope>
    <source>
        <strain evidence="2 3">CECT 8300</strain>
    </source>
</reference>
<dbReference type="EMBL" id="JBHMFA010000005">
    <property type="protein sequence ID" value="MFB9104653.1"/>
    <property type="molecule type" value="Genomic_DNA"/>
</dbReference>
<feature type="domain" description="6-hydroxymethylpterin diphosphokinase MptE-like" evidence="1">
    <location>
        <begin position="27"/>
        <end position="184"/>
    </location>
</feature>
<dbReference type="RefSeq" id="WP_290273599.1">
    <property type="nucleotide sequence ID" value="NZ_JAUFQP010000013.1"/>
</dbReference>
<comment type="caution">
    <text evidence="2">The sequence shown here is derived from an EMBL/GenBank/DDBJ whole genome shotgun (WGS) entry which is preliminary data.</text>
</comment>
<sequence length="251" mass="29370">MQKVKFFIVKIYNKLITKLIRLKLSKQPTKIKSLKNYHKNERCFIIGNGPSLKTEDLDYIKNEISFSCNMIYALLPKTSWRPYYYFSHDPGYIRRVNNQIKEVPAKKKFIGYFYETASTVYNDYRNIADHIYYINRSDPSYKNVQFSSDVSKKVESCGSVSFAMLQFAVYMGFKEIYLIGFDHNLNSKTEKIHFDGYTTTGNKKVDVNIDGLTQGFIKTKQICDQLNIKIYNCTRGGKLEVFERKTLEEAL</sequence>
<dbReference type="Gene3D" id="3.90.1480.10">
    <property type="entry name" value="Alpha-2,3-sialyltransferase"/>
    <property type="match status" value="1"/>
</dbReference>
<organism evidence="2 3">
    <name type="scientific">Algibacter miyuki</name>
    <dbReference type="NCBI Taxonomy" id="1306933"/>
    <lineage>
        <taxon>Bacteria</taxon>
        <taxon>Pseudomonadati</taxon>
        <taxon>Bacteroidota</taxon>
        <taxon>Flavobacteriia</taxon>
        <taxon>Flavobacteriales</taxon>
        <taxon>Flavobacteriaceae</taxon>
        <taxon>Algibacter</taxon>
    </lineage>
</organism>
<dbReference type="InterPro" id="IPR002826">
    <property type="entry name" value="MptE-like"/>
</dbReference>
<keyword evidence="3" id="KW-1185">Reference proteome</keyword>
<dbReference type="Pfam" id="PF01973">
    <property type="entry name" value="MptE-like"/>
    <property type="match status" value="1"/>
</dbReference>